<dbReference type="Proteomes" id="UP000014809">
    <property type="component" value="Chromosome"/>
</dbReference>
<reference evidence="2 3" key="1">
    <citation type="submission" date="2012-06" db="EMBL/GenBank/DDBJ databases">
        <title>Complete genome sequence of Corynebacterium terpenotabidum Y-11 (=DSM 44721).</title>
        <authorList>
            <person name="Ruckert C."/>
            <person name="Albersmeier A."/>
            <person name="Al-Dilaimi A."/>
            <person name="Szczepanowski R."/>
            <person name="Kalinowski J."/>
        </authorList>
    </citation>
    <scope>NUCLEOTIDE SEQUENCE [LARGE SCALE GENOMIC DNA]</scope>
    <source>
        <strain evidence="2 3">Y-11</strain>
    </source>
</reference>
<dbReference type="InterPro" id="IPR009081">
    <property type="entry name" value="PP-bd_ACP"/>
</dbReference>
<sequence>MDSSESTASTASIDEVMEELMAKVAVLMNTGVEDLDPDEELMDQGLDSVRLVEVVTFLREAGYHADFADLAEESSLNAWRELLEDLAQ</sequence>
<dbReference type="AlphaFoldDB" id="S4XEM4"/>
<dbReference type="EMBL" id="CP003696">
    <property type="protein sequence ID" value="AGP31597.1"/>
    <property type="molecule type" value="Genomic_DNA"/>
</dbReference>
<gene>
    <name evidence="2" type="ORF">A606_09790</name>
</gene>
<protein>
    <submittedName>
        <fullName evidence="2">Isochorismatase</fullName>
    </submittedName>
</protein>
<dbReference type="PROSITE" id="PS50075">
    <property type="entry name" value="CARRIER"/>
    <property type="match status" value="1"/>
</dbReference>
<dbReference type="Gene3D" id="1.10.1200.10">
    <property type="entry name" value="ACP-like"/>
    <property type="match status" value="1"/>
</dbReference>
<dbReference type="KEGG" id="cter:A606_09790"/>
<evidence type="ECO:0000313" key="3">
    <source>
        <dbReference type="Proteomes" id="UP000014809"/>
    </source>
</evidence>
<accession>S4XEM4</accession>
<dbReference type="eggNOG" id="COG3433">
    <property type="taxonomic scope" value="Bacteria"/>
</dbReference>
<feature type="domain" description="Carrier" evidence="1">
    <location>
        <begin position="11"/>
        <end position="87"/>
    </location>
</feature>
<dbReference type="InterPro" id="IPR036736">
    <property type="entry name" value="ACP-like_sf"/>
</dbReference>
<keyword evidence="3" id="KW-1185">Reference proteome</keyword>
<dbReference type="RefSeq" id="WP_020441950.1">
    <property type="nucleotide sequence ID" value="NC_021663.1"/>
</dbReference>
<organism evidence="2 3">
    <name type="scientific">Corynebacterium terpenotabidum Y-11</name>
    <dbReference type="NCBI Taxonomy" id="1200352"/>
    <lineage>
        <taxon>Bacteria</taxon>
        <taxon>Bacillati</taxon>
        <taxon>Actinomycetota</taxon>
        <taxon>Actinomycetes</taxon>
        <taxon>Mycobacteriales</taxon>
        <taxon>Corynebacteriaceae</taxon>
        <taxon>Corynebacterium</taxon>
    </lineage>
</organism>
<evidence type="ECO:0000259" key="1">
    <source>
        <dbReference type="PROSITE" id="PS50075"/>
    </source>
</evidence>
<dbReference type="OrthoDB" id="2455700at2"/>
<proteinExistence type="predicted"/>
<name>S4XEM4_9CORY</name>
<dbReference type="PATRIC" id="fig|1200352.3.peg.1993"/>
<dbReference type="STRING" id="1200352.A606_09790"/>
<dbReference type="Pfam" id="PF00550">
    <property type="entry name" value="PP-binding"/>
    <property type="match status" value="1"/>
</dbReference>
<dbReference type="HOGENOM" id="CLU_180851_2_1_11"/>
<dbReference type="SUPFAM" id="SSF47336">
    <property type="entry name" value="ACP-like"/>
    <property type="match status" value="1"/>
</dbReference>
<evidence type="ECO:0000313" key="2">
    <source>
        <dbReference type="EMBL" id="AGP31597.1"/>
    </source>
</evidence>